<evidence type="ECO:0000313" key="2">
    <source>
        <dbReference type="EMBL" id="SEJ92589.1"/>
    </source>
</evidence>
<feature type="domain" description="NAD-dependent epimerase/dehydratase" evidence="1">
    <location>
        <begin position="3"/>
        <end position="201"/>
    </location>
</feature>
<dbReference type="Gene3D" id="3.40.50.720">
    <property type="entry name" value="NAD(P)-binding Rossmann-like Domain"/>
    <property type="match status" value="1"/>
</dbReference>
<keyword evidence="3" id="KW-1185">Reference proteome</keyword>
<dbReference type="EMBL" id="FNYY01000014">
    <property type="protein sequence ID" value="SEJ92589.1"/>
    <property type="molecule type" value="Genomic_DNA"/>
</dbReference>
<dbReference type="PANTHER" id="PTHR48079:SF6">
    <property type="entry name" value="NAD(P)-BINDING DOMAIN-CONTAINING PROTEIN-RELATED"/>
    <property type="match status" value="1"/>
</dbReference>
<dbReference type="InterPro" id="IPR036291">
    <property type="entry name" value="NAD(P)-bd_dom_sf"/>
</dbReference>
<name>A0A975WCL7_9RHOB</name>
<gene>
    <name evidence="2" type="ORF">SAMN04487940_11430</name>
</gene>
<evidence type="ECO:0000259" key="1">
    <source>
        <dbReference type="Pfam" id="PF01370"/>
    </source>
</evidence>
<dbReference type="AlphaFoldDB" id="A0A975WCL7"/>
<dbReference type="InterPro" id="IPR001509">
    <property type="entry name" value="Epimerase_deHydtase"/>
</dbReference>
<reference evidence="2 3" key="1">
    <citation type="submission" date="2016-10" db="EMBL/GenBank/DDBJ databases">
        <authorList>
            <person name="Varghese N."/>
            <person name="Submissions S."/>
        </authorList>
    </citation>
    <scope>NUCLEOTIDE SEQUENCE [LARGE SCALE GENOMIC DNA]</scope>
    <source>
        <strain evidence="2 3">FF3</strain>
    </source>
</reference>
<accession>A0A975WCL7</accession>
<dbReference type="GO" id="GO:0004029">
    <property type="term" value="F:aldehyde dehydrogenase (NAD+) activity"/>
    <property type="evidence" value="ECO:0007669"/>
    <property type="project" value="TreeGrafter"/>
</dbReference>
<dbReference type="PANTHER" id="PTHR48079">
    <property type="entry name" value="PROTEIN YEEZ"/>
    <property type="match status" value="1"/>
</dbReference>
<dbReference type="InterPro" id="IPR051783">
    <property type="entry name" value="NAD(P)-dependent_oxidoreduct"/>
</dbReference>
<protein>
    <submittedName>
        <fullName evidence="2">Nucleoside-diphosphate-sugar epimerase</fullName>
    </submittedName>
</protein>
<dbReference type="Pfam" id="PF01370">
    <property type="entry name" value="Epimerase"/>
    <property type="match status" value="1"/>
</dbReference>
<dbReference type="GO" id="GO:0005737">
    <property type="term" value="C:cytoplasm"/>
    <property type="evidence" value="ECO:0007669"/>
    <property type="project" value="TreeGrafter"/>
</dbReference>
<dbReference type="GeneID" id="80819696"/>
<sequence length="274" mass="29063">MKIALTGATGLVGRFIASEITSAGDCLLPLSRPGYHLGARPDLAGCDALVHCAFAHVPGRYRGGEGDDPEGFVRANLDGSRALFEAARKAAVRRVIFVSSRAVYGGHPPGTELNEALPPRPDTLYGQVKWQAEQALADMASESFRPAVLRATGVYGPGPAHKWQQLFAEFHAGQEIAPRRSTELHGADLARALRLLLASDATGPFNASDILLDRHDLLTRVARLTGTRHKPPAPSDAVVSVMRCDRLHALGWRPSGFSGLAAALPAMVADGPTG</sequence>
<dbReference type="Proteomes" id="UP000182932">
    <property type="component" value="Unassembled WGS sequence"/>
</dbReference>
<organism evidence="2 3">
    <name type="scientific">Marinovum algicola</name>
    <dbReference type="NCBI Taxonomy" id="42444"/>
    <lineage>
        <taxon>Bacteria</taxon>
        <taxon>Pseudomonadati</taxon>
        <taxon>Pseudomonadota</taxon>
        <taxon>Alphaproteobacteria</taxon>
        <taxon>Rhodobacterales</taxon>
        <taxon>Roseobacteraceae</taxon>
        <taxon>Marinovum</taxon>
    </lineage>
</organism>
<evidence type="ECO:0000313" key="3">
    <source>
        <dbReference type="Proteomes" id="UP000182932"/>
    </source>
</evidence>
<dbReference type="SUPFAM" id="SSF51735">
    <property type="entry name" value="NAD(P)-binding Rossmann-fold domains"/>
    <property type="match status" value="1"/>
</dbReference>
<dbReference type="RefSeq" id="WP_074837667.1">
    <property type="nucleotide sequence ID" value="NZ_CBDCHI020000003.1"/>
</dbReference>
<comment type="caution">
    <text evidence="2">The sequence shown here is derived from an EMBL/GenBank/DDBJ whole genome shotgun (WGS) entry which is preliminary data.</text>
</comment>
<proteinExistence type="predicted"/>